<sequence>MSDNFNKLKHVFIRNWKSIFESIPLSIAIIVSFYTIMVEDITTKTQQELFSYIIMILGLLAFATLIERFLSLKEITQLCKETNDYLIEREMKPNLDSIIFDQKSLPPLEDRLRSATDIAITGGSLFRLADSYSNFFEQKAKEGCLIKFLMLKPGCDASKLVAEYVVYETSTSDYEVQLRTALKKLYRLKQHYPDQVEIKTYECVPPFSLLICDPKKETGSIMVELYTHAIPNRDRPEFIIHAREHRLHKLFLEQFNKMWGEAIPWEPS</sequence>
<evidence type="ECO:0000256" key="1">
    <source>
        <dbReference type="SAM" id="Phobius"/>
    </source>
</evidence>
<feature type="transmembrane region" description="Helical" evidence="1">
    <location>
        <begin position="49"/>
        <end position="70"/>
    </location>
</feature>
<feature type="transmembrane region" description="Helical" evidence="1">
    <location>
        <begin position="20"/>
        <end position="37"/>
    </location>
</feature>
<accession>A0A0W8FD48</accession>
<evidence type="ECO:0000313" key="2">
    <source>
        <dbReference type="EMBL" id="KUG18804.1"/>
    </source>
</evidence>
<keyword evidence="1" id="KW-0472">Membrane</keyword>
<comment type="caution">
    <text evidence="2">The sequence shown here is derived from an EMBL/GenBank/DDBJ whole genome shotgun (WGS) entry which is preliminary data.</text>
</comment>
<reference evidence="2" key="1">
    <citation type="journal article" date="2015" name="Proc. Natl. Acad. Sci. U.S.A.">
        <title>Networks of energetic and metabolic interactions define dynamics in microbial communities.</title>
        <authorList>
            <person name="Embree M."/>
            <person name="Liu J.K."/>
            <person name="Al-Bassam M.M."/>
            <person name="Zengler K."/>
        </authorList>
    </citation>
    <scope>NUCLEOTIDE SEQUENCE</scope>
</reference>
<protein>
    <submittedName>
        <fullName evidence="2">Uncharacterized protein</fullName>
    </submittedName>
</protein>
<dbReference type="EMBL" id="LNQE01001360">
    <property type="protein sequence ID" value="KUG18804.1"/>
    <property type="molecule type" value="Genomic_DNA"/>
</dbReference>
<dbReference type="AlphaFoldDB" id="A0A0W8FD48"/>
<name>A0A0W8FD48_9ZZZZ</name>
<organism evidence="2">
    <name type="scientific">hydrocarbon metagenome</name>
    <dbReference type="NCBI Taxonomy" id="938273"/>
    <lineage>
        <taxon>unclassified sequences</taxon>
        <taxon>metagenomes</taxon>
        <taxon>ecological metagenomes</taxon>
    </lineage>
</organism>
<proteinExistence type="predicted"/>
<gene>
    <name evidence="2" type="ORF">ASZ90_011491</name>
</gene>
<keyword evidence="1" id="KW-0812">Transmembrane</keyword>
<keyword evidence="1" id="KW-1133">Transmembrane helix</keyword>